<comment type="caution">
    <text evidence="2">The sequence shown here is derived from an EMBL/GenBank/DDBJ whole genome shotgun (WGS) entry which is preliminary data.</text>
</comment>
<dbReference type="EMBL" id="LGRX02014865">
    <property type="protein sequence ID" value="KAK3264007.1"/>
    <property type="molecule type" value="Genomic_DNA"/>
</dbReference>
<gene>
    <name evidence="2" type="ORF">CYMTET_27225</name>
</gene>
<keyword evidence="3" id="KW-1185">Reference proteome</keyword>
<dbReference type="Proteomes" id="UP001190700">
    <property type="component" value="Unassembled WGS sequence"/>
</dbReference>
<evidence type="ECO:0000313" key="3">
    <source>
        <dbReference type="Proteomes" id="UP001190700"/>
    </source>
</evidence>
<dbReference type="AlphaFoldDB" id="A0AAE0FQ80"/>
<organism evidence="2 3">
    <name type="scientific">Cymbomonas tetramitiformis</name>
    <dbReference type="NCBI Taxonomy" id="36881"/>
    <lineage>
        <taxon>Eukaryota</taxon>
        <taxon>Viridiplantae</taxon>
        <taxon>Chlorophyta</taxon>
        <taxon>Pyramimonadophyceae</taxon>
        <taxon>Pyramimonadales</taxon>
        <taxon>Pyramimonadaceae</taxon>
        <taxon>Cymbomonas</taxon>
    </lineage>
</organism>
<proteinExistence type="predicted"/>
<protein>
    <submittedName>
        <fullName evidence="2">Uncharacterized protein</fullName>
    </submittedName>
</protein>
<feature type="region of interest" description="Disordered" evidence="1">
    <location>
        <begin position="96"/>
        <end position="125"/>
    </location>
</feature>
<feature type="compositionally biased region" description="Basic and acidic residues" evidence="1">
    <location>
        <begin position="96"/>
        <end position="108"/>
    </location>
</feature>
<sequence length="201" mass="22509">MELERQITPLTPESERSKLGECPRRVFCREKWKTQEVPALDASFFAEHSLRSWECGLERPESLCSSDRTGHSTSVHPGVVSSQEHARQLVVKVPKFRGEHGPVTERGRQQHPSRASADDLRHSADASSLDCAISPYYRRLNDLLNTGWVRYCREEQSTAERGEMPVQRGGEGTEHAPASPRTRVPACPPSPPMSERGDTPP</sequence>
<evidence type="ECO:0000256" key="1">
    <source>
        <dbReference type="SAM" id="MobiDB-lite"/>
    </source>
</evidence>
<evidence type="ECO:0000313" key="2">
    <source>
        <dbReference type="EMBL" id="KAK3264007.1"/>
    </source>
</evidence>
<accession>A0AAE0FQ80</accession>
<name>A0AAE0FQ80_9CHLO</name>
<reference evidence="2 3" key="1">
    <citation type="journal article" date="2015" name="Genome Biol. Evol.">
        <title>Comparative Genomics of a Bacterivorous Green Alga Reveals Evolutionary Causalities and Consequences of Phago-Mixotrophic Mode of Nutrition.</title>
        <authorList>
            <person name="Burns J.A."/>
            <person name="Paasch A."/>
            <person name="Narechania A."/>
            <person name="Kim E."/>
        </authorList>
    </citation>
    <scope>NUCLEOTIDE SEQUENCE [LARGE SCALE GENOMIC DNA]</scope>
    <source>
        <strain evidence="2 3">PLY_AMNH</strain>
    </source>
</reference>
<feature type="region of interest" description="Disordered" evidence="1">
    <location>
        <begin position="156"/>
        <end position="201"/>
    </location>
</feature>